<evidence type="ECO:0000313" key="2">
    <source>
        <dbReference type="EMBL" id="OMD36469.1"/>
    </source>
</evidence>
<dbReference type="EMBL" id="MPTB01000079">
    <property type="protein sequence ID" value="OMD36469.1"/>
    <property type="molecule type" value="Genomic_DNA"/>
</dbReference>
<accession>A0ABX3GT01</accession>
<dbReference type="Gene3D" id="3.40.630.30">
    <property type="match status" value="1"/>
</dbReference>
<dbReference type="SUPFAM" id="SSF55729">
    <property type="entry name" value="Acyl-CoA N-acyltransferases (Nat)"/>
    <property type="match status" value="1"/>
</dbReference>
<dbReference type="InterPro" id="IPR016181">
    <property type="entry name" value="Acyl_CoA_acyltransferase"/>
</dbReference>
<evidence type="ECO:0000259" key="1">
    <source>
        <dbReference type="PROSITE" id="PS51186"/>
    </source>
</evidence>
<proteinExistence type="predicted"/>
<dbReference type="PANTHER" id="PTHR43072:SF60">
    <property type="entry name" value="L-2,4-DIAMINOBUTYRIC ACID ACETYLTRANSFERASE"/>
    <property type="match status" value="1"/>
</dbReference>
<dbReference type="RefSeq" id="WP_076114421.1">
    <property type="nucleotide sequence ID" value="NZ_MPTB01000079.1"/>
</dbReference>
<evidence type="ECO:0000313" key="3">
    <source>
        <dbReference type="Proteomes" id="UP000187412"/>
    </source>
</evidence>
<keyword evidence="3" id="KW-1185">Reference proteome</keyword>
<name>A0ABX3GT01_PAEBO</name>
<dbReference type="PROSITE" id="PS51186">
    <property type="entry name" value="GNAT"/>
    <property type="match status" value="1"/>
</dbReference>
<protein>
    <recommendedName>
        <fullName evidence="1">N-acetyltransferase domain-containing protein</fullName>
    </recommendedName>
</protein>
<dbReference type="PANTHER" id="PTHR43072">
    <property type="entry name" value="N-ACETYLTRANSFERASE"/>
    <property type="match status" value="1"/>
</dbReference>
<dbReference type="Pfam" id="PF00583">
    <property type="entry name" value="Acetyltransf_1"/>
    <property type="match status" value="1"/>
</dbReference>
<organism evidence="2 3">
    <name type="scientific">Paenibacillus borealis</name>
    <dbReference type="NCBI Taxonomy" id="160799"/>
    <lineage>
        <taxon>Bacteria</taxon>
        <taxon>Bacillati</taxon>
        <taxon>Bacillota</taxon>
        <taxon>Bacilli</taxon>
        <taxon>Bacillales</taxon>
        <taxon>Paenibacillaceae</taxon>
        <taxon>Paenibacillus</taxon>
    </lineage>
</organism>
<dbReference type="InterPro" id="IPR000182">
    <property type="entry name" value="GNAT_dom"/>
</dbReference>
<sequence>MYIRVLNSADAEIYREIRLQSLLNHPEAFLSSYEAELGMPIETTRTRLHTVDGKFTLGGFNGREELVGVVTFVRESRDKISHKGNVYAMYVSPSARKQKLGHLLMTELIVRARQSPGLEILNLAVFSDNLPAIRLYQSLGFTCYGTEWNAVKLNGSYLDEDLMTLPLIPSP</sequence>
<feature type="domain" description="N-acetyltransferase" evidence="1">
    <location>
        <begin position="1"/>
        <end position="168"/>
    </location>
</feature>
<comment type="caution">
    <text evidence="2">The sequence shown here is derived from an EMBL/GenBank/DDBJ whole genome shotgun (WGS) entry which is preliminary data.</text>
</comment>
<dbReference type="Proteomes" id="UP000187412">
    <property type="component" value="Unassembled WGS sequence"/>
</dbReference>
<reference evidence="2 3" key="1">
    <citation type="submission" date="2016-10" db="EMBL/GenBank/DDBJ databases">
        <title>Paenibacillus species isolates.</title>
        <authorList>
            <person name="Beno S.M."/>
        </authorList>
    </citation>
    <scope>NUCLEOTIDE SEQUENCE [LARGE SCALE GENOMIC DNA]</scope>
    <source>
        <strain evidence="2 3">FSL H7-0744</strain>
    </source>
</reference>
<dbReference type="CDD" id="cd04301">
    <property type="entry name" value="NAT_SF"/>
    <property type="match status" value="1"/>
</dbReference>
<gene>
    <name evidence="2" type="ORF">BSK56_32090</name>
</gene>